<feature type="compositionally biased region" description="Basic and acidic residues" evidence="10">
    <location>
        <begin position="207"/>
        <end position="218"/>
    </location>
</feature>
<dbReference type="VEuPathDB" id="FungiDB:P170DRAFT_384758"/>
<evidence type="ECO:0000256" key="2">
    <source>
        <dbReference type="ARBA" id="ARBA00005573"/>
    </source>
</evidence>
<protein>
    <recommendedName>
        <fullName evidence="9">Nuclear pore complex protein Nup85</fullName>
    </recommendedName>
</protein>
<dbReference type="Proteomes" id="UP000234275">
    <property type="component" value="Unassembled WGS sequence"/>
</dbReference>
<comment type="function">
    <text evidence="9">Functions as a component of the nuclear pore complex (NPC).</text>
</comment>
<feature type="compositionally biased region" description="Low complexity" evidence="10">
    <location>
        <begin position="52"/>
        <end position="63"/>
    </location>
</feature>
<dbReference type="STRING" id="1392250.A0A2I2G9R7"/>
<dbReference type="GO" id="GO:0017056">
    <property type="term" value="F:structural constituent of nuclear pore"/>
    <property type="evidence" value="ECO:0007669"/>
    <property type="project" value="TreeGrafter"/>
</dbReference>
<feature type="compositionally biased region" description="Acidic residues" evidence="10">
    <location>
        <begin position="139"/>
        <end position="157"/>
    </location>
</feature>
<evidence type="ECO:0000256" key="3">
    <source>
        <dbReference type="ARBA" id="ARBA00022448"/>
    </source>
</evidence>
<reference evidence="11 12" key="1">
    <citation type="submission" date="2016-12" db="EMBL/GenBank/DDBJ databases">
        <title>The genomes of Aspergillus section Nigri reveals drivers in fungal speciation.</title>
        <authorList>
            <consortium name="DOE Joint Genome Institute"/>
            <person name="Vesth T.C."/>
            <person name="Nybo J."/>
            <person name="Theobald S."/>
            <person name="Brandl J."/>
            <person name="Frisvad J.C."/>
            <person name="Nielsen K.F."/>
            <person name="Lyhne E.K."/>
            <person name="Kogle M.E."/>
            <person name="Kuo A."/>
            <person name="Riley R."/>
            <person name="Clum A."/>
            <person name="Nolan M."/>
            <person name="Lipzen A."/>
            <person name="Salamov A."/>
            <person name="Henrissat B."/>
            <person name="Wiebenga A."/>
            <person name="De Vries R.P."/>
            <person name="Grigoriev I.V."/>
            <person name="Mortensen U.H."/>
            <person name="Andersen M.R."/>
            <person name="Baker S.E."/>
        </authorList>
    </citation>
    <scope>NUCLEOTIDE SEQUENCE [LARGE SCALE GENOMIC DNA]</scope>
    <source>
        <strain evidence="11 12">IBT 23096</strain>
    </source>
</reference>
<accession>A0A2I2G9R7</accession>
<comment type="caution">
    <text evidence="11">The sequence shown here is derived from an EMBL/GenBank/DDBJ whole genome shotgun (WGS) entry which is preliminary data.</text>
</comment>
<feature type="region of interest" description="Disordered" evidence="10">
    <location>
        <begin position="1081"/>
        <end position="1107"/>
    </location>
</feature>
<feature type="region of interest" description="Disordered" evidence="10">
    <location>
        <begin position="1"/>
        <end position="235"/>
    </location>
</feature>
<sequence length="1143" mass="123872">MSFKVPYDSSPPSTPGKGRSFLSNVSMTPAGAPSEANSFTPQGPPPSTVYGSSQMSSRSQFDSPQALFTKSGNINPNDSIFGSSIASNDYPVPRGRQAAPATRSFAASSVFSVGSSRFGDSFNSQAPNDFGSSQMGEDPGSDADGDEEMLPEEETEERADKNTGIAQQPPKPSNPFSFLDSQLSKPLFPPPSKPAEQRKPIFANPDNAKRPKLDDKWAEQSPLRKTKLSPKKDSAMPSIVRNFASRSRVTSVEESSDLIIETEDEICNMYDAAKQAGFRESEVNATFSDTCTRLVDIWKSHAGRNASRAGGIGPGDHAPNVAKAGFLGSLLIQLHHPPLVHARTGGFAGPLGFPAPRALVPAGFRSDFLTPMPKVLLDWLNRNHAQQASDLHALKETEPNPTASPNFWEAINTAVLRGHLSQAAEVLRSADFNYARSALEDGLPQTGYKGAQLQNIQKCVNRALQVLTACPCIRDDWDVRGAEWGLYRKRVVAAVADLEEFAEGNEQPEPEPPVLGNRFQAANFGLKPSSNTQEFSFTQSSRMAESRVPWAIYQSLRSLYRILLGDTAAIMRQSQDWIEATVALTVWWDGEDDEDAPVQPSGLNSLTNQFLRPQLAKTQTPAGGNNPPGTYLRRLELALSSATNQEQDNAGFRINSLSSLEVGLASVFEGDVSGVIELLQTWSLCVASAVGEVAAAGGWLDTASGKKPLSGLSENDLMVLSYGQDNSASSRKVNKDDLLSDYASGLFERPRVENESGSRTGWEMALEVMSRLDNKDKMQKKVSEMVDTLPLNDAIEMDKVVLLCSELGLHQEGRRVSERFGDLTVDEGEEYGLALMCYARAHNRHKVKSVVDLLISYSLVQSRAYPATPDLDTQLATLVKEPKTCLSSIEAIDEEAASIIQFYFSGYATLRRFYETRDEAIGLTEGQRPRFKPLARRRVAAKALVAVISSAADSIYGGLFDPERDSAIQVDGLLVLMGEALAFIDQPTPMFSVSQQFAILSAIEDLETVTPRVYAQCAECFRATLLQYRSLEHASSGDRSPAEAFVLPPSRELLKKSVTSLAPPSTFSFLGNDVVGSARNRSMSGSGAGSGVLVARPGDGGSSHERGWDWRAALPEDVKGEEVLRMLRLGLARGLSAGALGSV</sequence>
<evidence type="ECO:0000256" key="6">
    <source>
        <dbReference type="ARBA" id="ARBA00023010"/>
    </source>
</evidence>
<keyword evidence="8 9" id="KW-0539">Nucleus</keyword>
<evidence type="ECO:0000256" key="5">
    <source>
        <dbReference type="ARBA" id="ARBA00022927"/>
    </source>
</evidence>
<proteinExistence type="inferred from homology"/>
<evidence type="ECO:0000256" key="9">
    <source>
        <dbReference type="RuleBase" id="RU365073"/>
    </source>
</evidence>
<feature type="compositionally biased region" description="Polar residues" evidence="10">
    <location>
        <begin position="66"/>
        <end position="87"/>
    </location>
</feature>
<feature type="compositionally biased region" description="Low complexity" evidence="10">
    <location>
        <begin position="103"/>
        <end position="122"/>
    </location>
</feature>
<dbReference type="PANTHER" id="PTHR13373">
    <property type="entry name" value="FROUNT PROTEIN-RELATED"/>
    <property type="match status" value="1"/>
</dbReference>
<dbReference type="GO" id="GO:0006406">
    <property type="term" value="P:mRNA export from nucleus"/>
    <property type="evidence" value="ECO:0007669"/>
    <property type="project" value="TreeGrafter"/>
</dbReference>
<evidence type="ECO:0000256" key="8">
    <source>
        <dbReference type="ARBA" id="ARBA00023242"/>
    </source>
</evidence>
<evidence type="ECO:0000256" key="4">
    <source>
        <dbReference type="ARBA" id="ARBA00022816"/>
    </source>
</evidence>
<keyword evidence="12" id="KW-1185">Reference proteome</keyword>
<dbReference type="GO" id="GO:0031080">
    <property type="term" value="C:nuclear pore outer ring"/>
    <property type="evidence" value="ECO:0007669"/>
    <property type="project" value="TreeGrafter"/>
</dbReference>
<dbReference type="GO" id="GO:0031965">
    <property type="term" value="C:nuclear membrane"/>
    <property type="evidence" value="ECO:0007669"/>
    <property type="project" value="UniProtKB-UniRule"/>
</dbReference>
<keyword evidence="5 9" id="KW-0653">Protein transport</keyword>
<keyword evidence="4 9" id="KW-0509">mRNA transport</keyword>
<dbReference type="AlphaFoldDB" id="A0A2I2G9R7"/>
<name>A0A2I2G9R7_9EURO</name>
<dbReference type="Pfam" id="PF07575">
    <property type="entry name" value="Nucleopor_Nup85"/>
    <property type="match status" value="2"/>
</dbReference>
<keyword evidence="9" id="KW-0472">Membrane</keyword>
<dbReference type="GO" id="GO:0045893">
    <property type="term" value="P:positive regulation of DNA-templated transcription"/>
    <property type="evidence" value="ECO:0007669"/>
    <property type="project" value="TreeGrafter"/>
</dbReference>
<keyword evidence="6 9" id="KW-0811">Translocation</keyword>
<organism evidence="11 12">
    <name type="scientific">Aspergillus steynii IBT 23096</name>
    <dbReference type="NCBI Taxonomy" id="1392250"/>
    <lineage>
        <taxon>Eukaryota</taxon>
        <taxon>Fungi</taxon>
        <taxon>Dikarya</taxon>
        <taxon>Ascomycota</taxon>
        <taxon>Pezizomycotina</taxon>
        <taxon>Eurotiomycetes</taxon>
        <taxon>Eurotiomycetidae</taxon>
        <taxon>Eurotiales</taxon>
        <taxon>Aspergillaceae</taxon>
        <taxon>Aspergillus</taxon>
        <taxon>Aspergillus subgen. Circumdati</taxon>
    </lineage>
</organism>
<dbReference type="GeneID" id="36553386"/>
<keyword evidence="3 9" id="KW-0813">Transport</keyword>
<comment type="subcellular location">
    <subcellularLocation>
        <location evidence="1 9">Nucleus</location>
        <location evidence="1 9">Nuclear pore complex</location>
    </subcellularLocation>
</comment>
<dbReference type="OrthoDB" id="5422384at2759"/>
<dbReference type="PANTHER" id="PTHR13373:SF21">
    <property type="entry name" value="NUCLEAR PORE COMPLEX PROTEIN NUP85"/>
    <property type="match status" value="1"/>
</dbReference>
<keyword evidence="7 9" id="KW-0906">Nuclear pore complex</keyword>
<evidence type="ECO:0000256" key="1">
    <source>
        <dbReference type="ARBA" id="ARBA00004567"/>
    </source>
</evidence>
<evidence type="ECO:0000256" key="7">
    <source>
        <dbReference type="ARBA" id="ARBA00023132"/>
    </source>
</evidence>
<evidence type="ECO:0000313" key="11">
    <source>
        <dbReference type="EMBL" id="PLB49616.1"/>
    </source>
</evidence>
<evidence type="ECO:0000313" key="12">
    <source>
        <dbReference type="Proteomes" id="UP000234275"/>
    </source>
</evidence>
<dbReference type="RefSeq" id="XP_024704918.1">
    <property type="nucleotide sequence ID" value="XM_024845687.1"/>
</dbReference>
<comment type="similarity">
    <text evidence="2 9">Belongs to the nucleoporin Nup85 family.</text>
</comment>
<dbReference type="InterPro" id="IPR011502">
    <property type="entry name" value="Nucleoporin_Nup85"/>
</dbReference>
<dbReference type="GO" id="GO:0006606">
    <property type="term" value="P:protein import into nucleus"/>
    <property type="evidence" value="ECO:0007669"/>
    <property type="project" value="TreeGrafter"/>
</dbReference>
<comment type="subunit">
    <text evidence="9">Component of the nuclear pore complex (NPC).</text>
</comment>
<evidence type="ECO:0000256" key="10">
    <source>
        <dbReference type="SAM" id="MobiDB-lite"/>
    </source>
</evidence>
<feature type="compositionally biased region" description="Polar residues" evidence="10">
    <location>
        <begin position="123"/>
        <end position="135"/>
    </location>
</feature>
<gene>
    <name evidence="11" type="ORF">P170DRAFT_384758</name>
</gene>
<dbReference type="EMBL" id="MSFO01000004">
    <property type="protein sequence ID" value="PLB49616.1"/>
    <property type="molecule type" value="Genomic_DNA"/>
</dbReference>